<feature type="non-terminal residue" evidence="2">
    <location>
        <position position="1"/>
    </location>
</feature>
<organism evidence="2 3">
    <name type="scientific">Pristionchus mayeri</name>
    <dbReference type="NCBI Taxonomy" id="1317129"/>
    <lineage>
        <taxon>Eukaryota</taxon>
        <taxon>Metazoa</taxon>
        <taxon>Ecdysozoa</taxon>
        <taxon>Nematoda</taxon>
        <taxon>Chromadorea</taxon>
        <taxon>Rhabditida</taxon>
        <taxon>Rhabditina</taxon>
        <taxon>Diplogasteromorpha</taxon>
        <taxon>Diplogasteroidea</taxon>
        <taxon>Neodiplogasteridae</taxon>
        <taxon>Pristionchus</taxon>
    </lineage>
</organism>
<dbReference type="Proteomes" id="UP001328107">
    <property type="component" value="Unassembled WGS sequence"/>
</dbReference>
<feature type="region of interest" description="Disordered" evidence="1">
    <location>
        <begin position="1"/>
        <end position="29"/>
    </location>
</feature>
<evidence type="ECO:0000313" key="2">
    <source>
        <dbReference type="EMBL" id="GMR32576.1"/>
    </source>
</evidence>
<dbReference type="AlphaFoldDB" id="A0AAN4Z4T0"/>
<reference evidence="3" key="1">
    <citation type="submission" date="2022-10" db="EMBL/GenBank/DDBJ databases">
        <title>Genome assembly of Pristionchus species.</title>
        <authorList>
            <person name="Yoshida K."/>
            <person name="Sommer R.J."/>
        </authorList>
    </citation>
    <scope>NUCLEOTIDE SEQUENCE [LARGE SCALE GENOMIC DNA]</scope>
    <source>
        <strain evidence="3">RS5460</strain>
    </source>
</reference>
<evidence type="ECO:0000313" key="3">
    <source>
        <dbReference type="Proteomes" id="UP001328107"/>
    </source>
</evidence>
<evidence type="ECO:0000256" key="1">
    <source>
        <dbReference type="SAM" id="MobiDB-lite"/>
    </source>
</evidence>
<feature type="compositionally biased region" description="Low complexity" evidence="1">
    <location>
        <begin position="9"/>
        <end position="27"/>
    </location>
</feature>
<comment type="caution">
    <text evidence="2">The sequence shown here is derived from an EMBL/GenBank/DDBJ whole genome shotgun (WGS) entry which is preliminary data.</text>
</comment>
<proteinExistence type="predicted"/>
<protein>
    <submittedName>
        <fullName evidence="2">Uncharacterized protein</fullName>
    </submittedName>
</protein>
<name>A0AAN4Z4T0_9BILA</name>
<keyword evidence="3" id="KW-1185">Reference proteome</keyword>
<sequence length="88" mass="10542">PYSSQLTMSNLPSSSRNPPSAAPANGAHRFDELMEMIRERRVDTLREMEEHVRRMREETRRTLDESRARLEAERQHFQQEARRMRDES</sequence>
<feature type="region of interest" description="Disordered" evidence="1">
    <location>
        <begin position="54"/>
        <end position="88"/>
    </location>
</feature>
<dbReference type="EMBL" id="BTRK01000001">
    <property type="protein sequence ID" value="GMR32576.1"/>
    <property type="molecule type" value="Genomic_DNA"/>
</dbReference>
<accession>A0AAN4Z4T0</accession>
<gene>
    <name evidence="2" type="ORF">PMAYCL1PPCAC_02771</name>
</gene>
<feature type="non-terminal residue" evidence="2">
    <location>
        <position position="88"/>
    </location>
</feature>